<accession>A0AAV5BMN2</accession>
<reference evidence="2" key="1">
    <citation type="journal article" date="2018" name="DNA Res.">
        <title>Multiple hybrid de novo genome assembly of finger millet, an orphan allotetraploid crop.</title>
        <authorList>
            <person name="Hatakeyama M."/>
            <person name="Aluri S."/>
            <person name="Balachadran M.T."/>
            <person name="Sivarajan S.R."/>
            <person name="Patrignani A."/>
            <person name="Gruter S."/>
            <person name="Poveda L."/>
            <person name="Shimizu-Inatsugi R."/>
            <person name="Baeten J."/>
            <person name="Francoijs K.J."/>
            <person name="Nataraja K.N."/>
            <person name="Reddy Y.A.N."/>
            <person name="Phadnis S."/>
            <person name="Ravikumar R.L."/>
            <person name="Schlapbach R."/>
            <person name="Sreeman S.M."/>
            <person name="Shimizu K.K."/>
        </authorList>
    </citation>
    <scope>NUCLEOTIDE SEQUENCE</scope>
</reference>
<dbReference type="EMBL" id="BQKI01000002">
    <property type="protein sequence ID" value="GJM87583.1"/>
    <property type="molecule type" value="Genomic_DNA"/>
</dbReference>
<evidence type="ECO:0000256" key="1">
    <source>
        <dbReference type="SAM" id="MobiDB-lite"/>
    </source>
</evidence>
<protein>
    <submittedName>
        <fullName evidence="2">Uncharacterized protein</fullName>
    </submittedName>
</protein>
<dbReference type="AlphaFoldDB" id="A0AAV5BMN2"/>
<sequence length="80" mass="8484">MGIDSITYKLRSDALATGRAKLHVLAIGKAELHAHAASASVFASAFALACSCPPGEAELVEHREDGAEEPRNCRKNQLLP</sequence>
<proteinExistence type="predicted"/>
<organism evidence="2 3">
    <name type="scientific">Eleusine coracana subsp. coracana</name>
    <dbReference type="NCBI Taxonomy" id="191504"/>
    <lineage>
        <taxon>Eukaryota</taxon>
        <taxon>Viridiplantae</taxon>
        <taxon>Streptophyta</taxon>
        <taxon>Embryophyta</taxon>
        <taxon>Tracheophyta</taxon>
        <taxon>Spermatophyta</taxon>
        <taxon>Magnoliopsida</taxon>
        <taxon>Liliopsida</taxon>
        <taxon>Poales</taxon>
        <taxon>Poaceae</taxon>
        <taxon>PACMAD clade</taxon>
        <taxon>Chloridoideae</taxon>
        <taxon>Cynodonteae</taxon>
        <taxon>Eleusininae</taxon>
        <taxon>Eleusine</taxon>
    </lineage>
</organism>
<evidence type="ECO:0000313" key="2">
    <source>
        <dbReference type="EMBL" id="GJM87583.1"/>
    </source>
</evidence>
<name>A0AAV5BMN2_ELECO</name>
<gene>
    <name evidence="2" type="primary">ga03550</name>
    <name evidence="2" type="ORF">PR202_ga03550</name>
</gene>
<reference evidence="2" key="2">
    <citation type="submission" date="2021-12" db="EMBL/GenBank/DDBJ databases">
        <title>Resequencing data analysis of finger millet.</title>
        <authorList>
            <person name="Hatakeyama M."/>
            <person name="Aluri S."/>
            <person name="Balachadran M.T."/>
            <person name="Sivarajan S.R."/>
            <person name="Poveda L."/>
            <person name="Shimizu-Inatsugi R."/>
            <person name="Schlapbach R."/>
            <person name="Sreeman S.M."/>
            <person name="Shimizu K.K."/>
        </authorList>
    </citation>
    <scope>NUCLEOTIDE SEQUENCE</scope>
</reference>
<keyword evidence="3" id="KW-1185">Reference proteome</keyword>
<evidence type="ECO:0000313" key="3">
    <source>
        <dbReference type="Proteomes" id="UP001054889"/>
    </source>
</evidence>
<comment type="caution">
    <text evidence="2">The sequence shown here is derived from an EMBL/GenBank/DDBJ whole genome shotgun (WGS) entry which is preliminary data.</text>
</comment>
<feature type="compositionally biased region" description="Basic and acidic residues" evidence="1">
    <location>
        <begin position="61"/>
        <end position="72"/>
    </location>
</feature>
<dbReference type="Proteomes" id="UP001054889">
    <property type="component" value="Unassembled WGS sequence"/>
</dbReference>
<feature type="region of interest" description="Disordered" evidence="1">
    <location>
        <begin position="61"/>
        <end position="80"/>
    </location>
</feature>